<evidence type="ECO:0000313" key="3">
    <source>
        <dbReference type="EMBL" id="ELW49012.1"/>
    </source>
</evidence>
<name>L9JIT0_TUPCH</name>
<feature type="region of interest" description="Disordered" evidence="2">
    <location>
        <begin position="945"/>
        <end position="969"/>
    </location>
</feature>
<dbReference type="AlphaFoldDB" id="L9JIT0"/>
<dbReference type="Proteomes" id="UP000011518">
    <property type="component" value="Unassembled WGS sequence"/>
</dbReference>
<dbReference type="PANTHER" id="PTHR12634:SF15">
    <property type="entry name" value="SERINE_THREONINE-PROTEIN PHOSPHATASE 6 REGULATORY SUBUNIT 2"/>
    <property type="match status" value="1"/>
</dbReference>
<dbReference type="Pfam" id="PF04499">
    <property type="entry name" value="SAPS"/>
    <property type="match status" value="1"/>
</dbReference>
<feature type="region of interest" description="Disordered" evidence="2">
    <location>
        <begin position="1099"/>
        <end position="1118"/>
    </location>
</feature>
<reference evidence="4" key="2">
    <citation type="journal article" date="2013" name="Nat. Commun.">
        <title>Genome of the Chinese tree shrew.</title>
        <authorList>
            <person name="Fan Y."/>
            <person name="Huang Z.Y."/>
            <person name="Cao C.C."/>
            <person name="Chen C.S."/>
            <person name="Chen Y.X."/>
            <person name="Fan D.D."/>
            <person name="He J."/>
            <person name="Hou H.L."/>
            <person name="Hu L."/>
            <person name="Hu X.T."/>
            <person name="Jiang X.T."/>
            <person name="Lai R."/>
            <person name="Lang Y.S."/>
            <person name="Liang B."/>
            <person name="Liao S.G."/>
            <person name="Mu D."/>
            <person name="Ma Y.Y."/>
            <person name="Niu Y.Y."/>
            <person name="Sun X.Q."/>
            <person name="Xia J.Q."/>
            <person name="Xiao J."/>
            <person name="Xiong Z.Q."/>
            <person name="Xu L."/>
            <person name="Yang L."/>
            <person name="Zhang Y."/>
            <person name="Zhao W."/>
            <person name="Zhao X.D."/>
            <person name="Zheng Y.T."/>
            <person name="Zhou J.M."/>
            <person name="Zhu Y.B."/>
            <person name="Zhang G.J."/>
            <person name="Wang J."/>
            <person name="Yao Y.G."/>
        </authorList>
    </citation>
    <scope>NUCLEOTIDE SEQUENCE [LARGE SCALE GENOMIC DNA]</scope>
</reference>
<feature type="compositionally biased region" description="Basic and acidic residues" evidence="2">
    <location>
        <begin position="840"/>
        <end position="851"/>
    </location>
</feature>
<dbReference type="InterPro" id="IPR011989">
    <property type="entry name" value="ARM-like"/>
</dbReference>
<sequence>MVEASRITLGIIPSEAITMFWKFDLNTASHVDKLLDKEHVTLQELMDEDDILQECKAQNRKLLDFLCRQQCMEQLVSLITQDPPLDMEEKVRFKYPNTACELLTCDVPQISDRLGGDESLLSLLYDFLDREPPLNPLLASFFSKTIGNLIARKTEQVIMFLKKKDKFISLVLTHIGTSALMDLLLRLVSCVEPAGLRQEVLHWLNEEKIIQRLVELIHPSQDEDRQSNASQTLCDIIRLGRDQSNQLQEAPESDPLLTVLESVTDRQGCVEQLLKNMFDGDQTESCLVSGTQVLLTLLETRRAGTEGLVDSFSQGLERSYTVSSSVLHGIEPRLKDFHQLLLSPPKKKAILTTIGVLEEPLGNARLHGARLMAALLHTNTPSINQELCRLNTMDLLLDLFFKYTWNNFLHFQVELCIAAILSHAAREERAEAGGPESRVEPPHGNGNGNRSTEAPPAAAPPENIMVTHLFQKCCLVQRILEAWEANDRTQAAGGMRRGNMGHLTRIANAVVQNLERGPMQTHISEVIRDCRGRWESFVEETLTETNRKNTVDLVSTHHLPSSSEDEDIEGAFPNELSLQQAFSEYQIQQMTANFVDQFGFNDEEFADQDDNIKNVTWCPPGNSKCPLAARGHPDPLSSSSGTSATQLSSLLCSAPFDRVAEINFNIDADEDSPSTALFEACCSDRIQPFDDEEEDDIWQGKEVHCATRGTARARFGAPHVSESHSIDLEHRGRNGKTGSETDRDTSREGTPPAPVKNEVLPMEGESEGTAWMAVFDEPGNITAATPRVAKDPSTALFEACCSDRIQPFDDEEEDDIWQGKEVHCATRGTARARFGAPHVSESHSIDLEHRGRNGKTGSETDRDTSREGTPPAPVKNEVLPMEGESEGTAWMAVFDEPGNITAATPRVAKDVGSSVWAASATAPEEKGWAKFTDFQPFCCSESRPRCSSPVDIERSHAEDGQSQGSEKAFGPASPCAWNVCVTRKAPLVASDSSSSGGSDSEEDEQKAASTLEAVSRGPGRETPLLPRTVEAVVGRADHTDSRQPDPVCPAPAEVNTALAMATTTTLSKAGSPVPAASAMAVEVPPGPIMAVTTAAPAIVAGPGPGDSDKGQALEHQPG</sequence>
<dbReference type="EMBL" id="KB321007">
    <property type="protein sequence ID" value="ELW49012.1"/>
    <property type="molecule type" value="Genomic_DNA"/>
</dbReference>
<dbReference type="InterPro" id="IPR016024">
    <property type="entry name" value="ARM-type_fold"/>
</dbReference>
<protein>
    <submittedName>
        <fullName evidence="3">Serine/threonine-protein phosphatase 6 regulatory subunit 2</fullName>
    </submittedName>
</protein>
<dbReference type="FunCoup" id="L9JIT0">
    <property type="interactions" value="2625"/>
</dbReference>
<dbReference type="InterPro" id="IPR007587">
    <property type="entry name" value="SAPS"/>
</dbReference>
<feature type="region of interest" description="Disordered" evidence="2">
    <location>
        <begin position="988"/>
        <end position="1024"/>
    </location>
</feature>
<organism evidence="3 4">
    <name type="scientific">Tupaia chinensis</name>
    <name type="common">Chinese tree shrew</name>
    <name type="synonym">Tupaia belangeri chinensis</name>
    <dbReference type="NCBI Taxonomy" id="246437"/>
    <lineage>
        <taxon>Eukaryota</taxon>
        <taxon>Metazoa</taxon>
        <taxon>Chordata</taxon>
        <taxon>Craniata</taxon>
        <taxon>Vertebrata</taxon>
        <taxon>Euteleostomi</taxon>
        <taxon>Mammalia</taxon>
        <taxon>Eutheria</taxon>
        <taxon>Euarchontoglires</taxon>
        <taxon>Scandentia</taxon>
        <taxon>Tupaiidae</taxon>
        <taxon>Tupaia</taxon>
    </lineage>
</organism>
<feature type="region of interest" description="Disordered" evidence="2">
    <location>
        <begin position="835"/>
        <end position="878"/>
    </location>
</feature>
<evidence type="ECO:0000256" key="1">
    <source>
        <dbReference type="ARBA" id="ARBA00006180"/>
    </source>
</evidence>
<feature type="compositionally biased region" description="Basic and acidic residues" evidence="2">
    <location>
        <begin position="721"/>
        <end position="732"/>
    </location>
</feature>
<gene>
    <name evidence="3" type="ORF">TREES_T100000877</name>
</gene>
<feature type="region of interest" description="Disordered" evidence="2">
    <location>
        <begin position="716"/>
        <end position="759"/>
    </location>
</feature>
<dbReference type="PANTHER" id="PTHR12634">
    <property type="entry name" value="SIT4 YEAST -ASSOCIATING PROTEIN-RELATED"/>
    <property type="match status" value="1"/>
</dbReference>
<dbReference type="GO" id="GO:0005829">
    <property type="term" value="C:cytosol"/>
    <property type="evidence" value="ECO:0007669"/>
    <property type="project" value="TreeGrafter"/>
</dbReference>
<accession>L9JIT0</accession>
<dbReference type="GO" id="GO:0019903">
    <property type="term" value="F:protein phosphatase binding"/>
    <property type="evidence" value="ECO:0007669"/>
    <property type="project" value="InterPro"/>
</dbReference>
<reference evidence="4" key="1">
    <citation type="submission" date="2012-07" db="EMBL/GenBank/DDBJ databases">
        <title>Genome of the Chinese tree shrew, a rising model animal genetically related to primates.</title>
        <authorList>
            <person name="Zhang G."/>
            <person name="Fan Y."/>
            <person name="Yao Y."/>
            <person name="Huang Z."/>
        </authorList>
    </citation>
    <scope>NUCLEOTIDE SEQUENCE [LARGE SCALE GENOMIC DNA]</scope>
</reference>
<comment type="similarity">
    <text evidence="1">Belongs to the SAPS family.</text>
</comment>
<dbReference type="InParanoid" id="L9JIT0"/>
<dbReference type="GO" id="GO:0019888">
    <property type="term" value="F:protein phosphatase regulator activity"/>
    <property type="evidence" value="ECO:0007669"/>
    <property type="project" value="TreeGrafter"/>
</dbReference>
<dbReference type="SUPFAM" id="SSF48371">
    <property type="entry name" value="ARM repeat"/>
    <property type="match status" value="1"/>
</dbReference>
<dbReference type="STRING" id="246437.L9JIT0"/>
<evidence type="ECO:0000256" key="2">
    <source>
        <dbReference type="SAM" id="MobiDB-lite"/>
    </source>
</evidence>
<dbReference type="GO" id="GO:0005634">
    <property type="term" value="C:nucleus"/>
    <property type="evidence" value="ECO:0007669"/>
    <property type="project" value="TreeGrafter"/>
</dbReference>
<proteinExistence type="inferred from homology"/>
<keyword evidence="4" id="KW-1185">Reference proteome</keyword>
<feature type="region of interest" description="Disordered" evidence="2">
    <location>
        <begin position="431"/>
        <end position="458"/>
    </location>
</feature>
<feature type="compositionally biased region" description="Basic and acidic residues" evidence="2">
    <location>
        <begin position="431"/>
        <end position="441"/>
    </location>
</feature>
<dbReference type="eggNOG" id="KOG2073">
    <property type="taxonomic scope" value="Eukaryota"/>
</dbReference>
<feature type="compositionally biased region" description="Basic and acidic residues" evidence="2">
    <location>
        <begin position="1106"/>
        <end position="1118"/>
    </location>
</feature>
<dbReference type="Gene3D" id="1.25.10.10">
    <property type="entry name" value="Leucine-rich Repeat Variant"/>
    <property type="match status" value="1"/>
</dbReference>
<evidence type="ECO:0000313" key="4">
    <source>
        <dbReference type="Proteomes" id="UP000011518"/>
    </source>
</evidence>